<protein>
    <recommendedName>
        <fullName evidence="1">ESAT-6-like protein</fullName>
    </recommendedName>
</protein>
<dbReference type="InterPro" id="IPR010310">
    <property type="entry name" value="T7SS_ESAT-6-like"/>
</dbReference>
<dbReference type="NCBIfam" id="TIGR03930">
    <property type="entry name" value="WXG100_ESAT6"/>
    <property type="match status" value="1"/>
</dbReference>
<dbReference type="EMBL" id="CP072384">
    <property type="protein sequence ID" value="QUC08505.1"/>
    <property type="molecule type" value="Genomic_DNA"/>
</dbReference>
<name>A0ABX7Y6P1_9ACTN</name>
<evidence type="ECO:0000313" key="2">
    <source>
        <dbReference type="EMBL" id="QUC08505.1"/>
    </source>
</evidence>
<dbReference type="RefSeq" id="WP_212324502.1">
    <property type="nucleotide sequence ID" value="NZ_AP024463.1"/>
</dbReference>
<gene>
    <name evidence="2" type="ORF">J5A65_01790</name>
</gene>
<dbReference type="Gene3D" id="1.10.287.1060">
    <property type="entry name" value="ESAT-6-like"/>
    <property type="match status" value="1"/>
</dbReference>
<sequence length="101" mass="10938">MGINKDMNISFGAISGLGDDMLSSNKAIQAILDNLDAGLKPFIGSWDGDSREAYQTAKTGWDGKMGDLNGNFLQFQQQVVVAGQSYQSNEAQNTNMMQDIV</sequence>
<accession>A0ABX7Y6P1</accession>
<organism evidence="2 3">
    <name type="scientific">Arachnia rubra</name>
    <dbReference type="NCBI Taxonomy" id="1547448"/>
    <lineage>
        <taxon>Bacteria</taxon>
        <taxon>Bacillati</taxon>
        <taxon>Actinomycetota</taxon>
        <taxon>Actinomycetes</taxon>
        <taxon>Propionibacteriales</taxon>
        <taxon>Propionibacteriaceae</taxon>
        <taxon>Arachnia</taxon>
    </lineage>
</organism>
<evidence type="ECO:0000256" key="1">
    <source>
        <dbReference type="RuleBase" id="RU362001"/>
    </source>
</evidence>
<keyword evidence="3" id="KW-1185">Reference proteome</keyword>
<dbReference type="SUPFAM" id="SSF140453">
    <property type="entry name" value="EsxAB dimer-like"/>
    <property type="match status" value="1"/>
</dbReference>
<comment type="similarity">
    <text evidence="1">Belongs to the WXG100 family.</text>
</comment>
<evidence type="ECO:0000313" key="3">
    <source>
        <dbReference type="Proteomes" id="UP000678513"/>
    </source>
</evidence>
<reference evidence="2 3" key="1">
    <citation type="submission" date="2021-03" db="EMBL/GenBank/DDBJ databases">
        <title>Human Oral Microbial Genomes.</title>
        <authorList>
            <person name="Johnston C.D."/>
            <person name="Chen T."/>
            <person name="Dewhirst F.E."/>
        </authorList>
    </citation>
    <scope>NUCLEOTIDE SEQUENCE [LARGE SCALE GENOMIC DNA]</scope>
    <source>
        <strain evidence="2 3">DSMZ 100122</strain>
    </source>
</reference>
<dbReference type="InterPro" id="IPR036689">
    <property type="entry name" value="ESAT-6-like_sf"/>
</dbReference>
<dbReference type="Pfam" id="PF06013">
    <property type="entry name" value="WXG100"/>
    <property type="match status" value="1"/>
</dbReference>
<dbReference type="Proteomes" id="UP000678513">
    <property type="component" value="Chromosome"/>
</dbReference>
<proteinExistence type="inferred from homology"/>